<organism evidence="3 4">
    <name type="scientific">Nocardia aobensis</name>
    <dbReference type="NCBI Taxonomy" id="257277"/>
    <lineage>
        <taxon>Bacteria</taxon>
        <taxon>Bacillati</taxon>
        <taxon>Actinomycetota</taxon>
        <taxon>Actinomycetes</taxon>
        <taxon>Mycobacteriales</taxon>
        <taxon>Nocardiaceae</taxon>
        <taxon>Nocardia</taxon>
    </lineage>
</organism>
<dbReference type="EMBL" id="JBIAMT010000002">
    <property type="protein sequence ID" value="MFF0496594.1"/>
    <property type="molecule type" value="Genomic_DNA"/>
</dbReference>
<reference evidence="3 4" key="1">
    <citation type="submission" date="2024-10" db="EMBL/GenBank/DDBJ databases">
        <title>The Natural Products Discovery Center: Release of the First 8490 Sequenced Strains for Exploring Actinobacteria Biosynthetic Diversity.</title>
        <authorList>
            <person name="Kalkreuter E."/>
            <person name="Kautsar S.A."/>
            <person name="Yang D."/>
            <person name="Bader C.D."/>
            <person name="Teijaro C.N."/>
            <person name="Fluegel L."/>
            <person name="Davis C.M."/>
            <person name="Simpson J.R."/>
            <person name="Lauterbach L."/>
            <person name="Steele A.D."/>
            <person name="Gui C."/>
            <person name="Meng S."/>
            <person name="Li G."/>
            <person name="Viehrig K."/>
            <person name="Ye F."/>
            <person name="Su P."/>
            <person name="Kiefer A.F."/>
            <person name="Nichols A."/>
            <person name="Cepeda A.J."/>
            <person name="Yan W."/>
            <person name="Fan B."/>
            <person name="Jiang Y."/>
            <person name="Adhikari A."/>
            <person name="Zheng C.-J."/>
            <person name="Schuster L."/>
            <person name="Cowan T.M."/>
            <person name="Smanski M.J."/>
            <person name="Chevrette M.G."/>
            <person name="De Carvalho L.P.S."/>
            <person name="Shen B."/>
        </authorList>
    </citation>
    <scope>NUCLEOTIDE SEQUENCE [LARGE SCALE GENOMIC DNA]</scope>
    <source>
        <strain evidence="3 4">NPDC004119</strain>
    </source>
</reference>
<comment type="caution">
    <text evidence="3">The sequence shown here is derived from an EMBL/GenBank/DDBJ whole genome shotgun (WGS) entry which is preliminary data.</text>
</comment>
<name>A0ABW6P0G0_9NOCA</name>
<gene>
    <name evidence="3" type="ORF">ACFYU5_09345</name>
</gene>
<proteinExistence type="predicted"/>
<feature type="compositionally biased region" description="Basic and acidic residues" evidence="1">
    <location>
        <begin position="1"/>
        <end position="22"/>
    </location>
</feature>
<dbReference type="Pfam" id="PF08279">
    <property type="entry name" value="HTH_11"/>
    <property type="match status" value="1"/>
</dbReference>
<feature type="domain" description="Helix-turn-helix type 11" evidence="2">
    <location>
        <begin position="4"/>
        <end position="35"/>
    </location>
</feature>
<dbReference type="Proteomes" id="UP001601442">
    <property type="component" value="Unassembled WGS sequence"/>
</dbReference>
<feature type="region of interest" description="Disordered" evidence="1">
    <location>
        <begin position="1"/>
        <end position="56"/>
    </location>
</feature>
<evidence type="ECO:0000259" key="2">
    <source>
        <dbReference type="Pfam" id="PF08279"/>
    </source>
</evidence>
<evidence type="ECO:0000313" key="3">
    <source>
        <dbReference type="EMBL" id="MFF0496594.1"/>
    </source>
</evidence>
<dbReference type="InterPro" id="IPR013196">
    <property type="entry name" value="HTH_11"/>
</dbReference>
<dbReference type="RefSeq" id="WP_387392141.1">
    <property type="nucleotide sequence ID" value="NZ_JBIAMT010000002.1"/>
</dbReference>
<protein>
    <submittedName>
        <fullName evidence="3">HTH domain-containing protein</fullName>
    </submittedName>
</protein>
<keyword evidence="4" id="KW-1185">Reference proteome</keyword>
<evidence type="ECO:0000256" key="1">
    <source>
        <dbReference type="SAM" id="MobiDB-lite"/>
    </source>
</evidence>
<sequence>MTERRLGVSEQTVRRDVDRQRDLGCPVRAVKGPDGGTGSKRAVTLSRRAGRAAGTG</sequence>
<evidence type="ECO:0000313" key="4">
    <source>
        <dbReference type="Proteomes" id="UP001601442"/>
    </source>
</evidence>
<accession>A0ABW6P0G0</accession>